<dbReference type="InterPro" id="IPR051799">
    <property type="entry name" value="NADH_flavin_oxidoreductase"/>
</dbReference>
<dbReference type="InterPro" id="IPR013785">
    <property type="entry name" value="Aldolase_TIM"/>
</dbReference>
<evidence type="ECO:0000256" key="1">
    <source>
        <dbReference type="ARBA" id="ARBA00022630"/>
    </source>
</evidence>
<comment type="caution">
    <text evidence="4">The sequence shown here is derived from an EMBL/GenBank/DDBJ whole genome shotgun (WGS) entry which is preliminary data.</text>
</comment>
<proteinExistence type="predicted"/>
<evidence type="ECO:0000256" key="2">
    <source>
        <dbReference type="ARBA" id="ARBA00023002"/>
    </source>
</evidence>
<evidence type="ECO:0000313" key="4">
    <source>
        <dbReference type="EMBL" id="KRM67584.1"/>
    </source>
</evidence>
<reference evidence="4 5" key="1">
    <citation type="journal article" date="2015" name="Genome Announc.">
        <title>Expanding the biotechnology potential of lactobacilli through comparative genomics of 213 strains and associated genera.</title>
        <authorList>
            <person name="Sun Z."/>
            <person name="Harris H.M."/>
            <person name="McCann A."/>
            <person name="Guo C."/>
            <person name="Argimon S."/>
            <person name="Zhang W."/>
            <person name="Yang X."/>
            <person name="Jeffery I.B."/>
            <person name="Cooney J.C."/>
            <person name="Kagawa T.F."/>
            <person name="Liu W."/>
            <person name="Song Y."/>
            <person name="Salvetti E."/>
            <person name="Wrobel A."/>
            <person name="Rasinkangas P."/>
            <person name="Parkhill J."/>
            <person name="Rea M.C."/>
            <person name="O'Sullivan O."/>
            <person name="Ritari J."/>
            <person name="Douillard F.P."/>
            <person name="Paul Ross R."/>
            <person name="Yang R."/>
            <person name="Briner A.E."/>
            <person name="Felis G.E."/>
            <person name="de Vos W.M."/>
            <person name="Barrangou R."/>
            <person name="Klaenhammer T.R."/>
            <person name="Caufield P.W."/>
            <person name="Cui Y."/>
            <person name="Zhang H."/>
            <person name="O'Toole P.W."/>
        </authorList>
    </citation>
    <scope>NUCLEOTIDE SEQUENCE [LARGE SCALE GENOMIC DNA]</scope>
    <source>
        <strain evidence="4 5">DSM 23829</strain>
    </source>
</reference>
<dbReference type="GO" id="GO:0010181">
    <property type="term" value="F:FMN binding"/>
    <property type="evidence" value="ECO:0007669"/>
    <property type="project" value="InterPro"/>
</dbReference>
<dbReference type="PANTHER" id="PTHR43656:SF2">
    <property type="entry name" value="BINDING OXIDOREDUCTASE, PUTATIVE (AFU_ORTHOLOGUE AFUA_2G08260)-RELATED"/>
    <property type="match status" value="1"/>
</dbReference>
<feature type="domain" description="NADH:flavin oxidoreductase/NADH oxidase N-terminal" evidence="3">
    <location>
        <begin position="8"/>
        <end position="341"/>
    </location>
</feature>
<dbReference type="PATRIC" id="fig|1423781.4.peg.760"/>
<gene>
    <name evidence="4" type="ORF">FD06_GL000736</name>
</gene>
<protein>
    <submittedName>
        <fullName evidence="4">NADPH dehydrogenase</fullName>
    </submittedName>
</protein>
<dbReference type="Pfam" id="PF00724">
    <property type="entry name" value="Oxidored_FMN"/>
    <property type="match status" value="1"/>
</dbReference>
<dbReference type="CDD" id="cd04735">
    <property type="entry name" value="OYE_like_4_FMN"/>
    <property type="match status" value="1"/>
</dbReference>
<dbReference type="Proteomes" id="UP000052012">
    <property type="component" value="Unassembled WGS sequence"/>
</dbReference>
<dbReference type="OrthoDB" id="9772736at2"/>
<dbReference type="GO" id="GO:0016491">
    <property type="term" value="F:oxidoreductase activity"/>
    <property type="evidence" value="ECO:0007669"/>
    <property type="project" value="UniProtKB-KW"/>
</dbReference>
<evidence type="ECO:0000259" key="3">
    <source>
        <dbReference type="Pfam" id="PF00724"/>
    </source>
</evidence>
<evidence type="ECO:0000313" key="5">
    <source>
        <dbReference type="Proteomes" id="UP000052012"/>
    </source>
</evidence>
<keyword evidence="2" id="KW-0560">Oxidoreductase</keyword>
<dbReference type="RefSeq" id="WP_056967061.1">
    <property type="nucleotide sequence ID" value="NZ_AYYQ01000036.1"/>
</dbReference>
<sequence length="378" mass="41926">MNKKYERMFESFEFKNGIQVDNRLVMAPMTTWSSNSDYTVSKEEIKYYEKRAKGPGLIITGCTPVMPNGIGFTNEFAAYDDKFIPSLKKLSKAAKSGGAKAILQIFHAGNKAIPQVVGKENVVSASNVPTGKTSFADSLVPKQLNNDDILKIIKAFGDTTRRAIQAGFDGIELHGAHGFLIQNFLSPYYNRRDDNWGGSLENRMKFALCIVDEVKSVIDEYADGPFILGYRVSPEESVNGGLRIDDTYGLIDALINKKVDYIHASLSNALTSKPVDTKNSSETYLSLINKHINNKVPFIAAGALTNPRLVEDALKNGLDFAAVGHGLIINPDWMYNISNNNEEKIQSSIKLSELDQLKLPDKLWKTIKNSGKWFDIAN</sequence>
<dbReference type="SUPFAM" id="SSF51395">
    <property type="entry name" value="FMN-linked oxidoreductases"/>
    <property type="match status" value="1"/>
</dbReference>
<keyword evidence="1" id="KW-0285">Flavoprotein</keyword>
<name>A0A0R2AL19_9LACO</name>
<dbReference type="EMBL" id="AYYQ01000036">
    <property type="protein sequence ID" value="KRM67584.1"/>
    <property type="molecule type" value="Genomic_DNA"/>
</dbReference>
<dbReference type="STRING" id="1423781.FD06_GL000736"/>
<keyword evidence="5" id="KW-1185">Reference proteome</keyword>
<dbReference type="Gene3D" id="3.20.20.70">
    <property type="entry name" value="Aldolase class I"/>
    <property type="match status" value="1"/>
</dbReference>
<dbReference type="InterPro" id="IPR001155">
    <property type="entry name" value="OxRdtase_FMN_N"/>
</dbReference>
<dbReference type="PANTHER" id="PTHR43656">
    <property type="entry name" value="BINDING OXIDOREDUCTASE, PUTATIVE (AFU_ORTHOLOGUE AFUA_2G08260)-RELATED"/>
    <property type="match status" value="1"/>
</dbReference>
<dbReference type="AlphaFoldDB" id="A0A0R2AL19"/>
<accession>A0A0R2AL19</accession>
<organism evidence="4 5">
    <name type="scientific">Apilactobacillus ozensis DSM 23829 = JCM 17196</name>
    <dbReference type="NCBI Taxonomy" id="1423781"/>
    <lineage>
        <taxon>Bacteria</taxon>
        <taxon>Bacillati</taxon>
        <taxon>Bacillota</taxon>
        <taxon>Bacilli</taxon>
        <taxon>Lactobacillales</taxon>
        <taxon>Lactobacillaceae</taxon>
        <taxon>Apilactobacillus</taxon>
    </lineage>
</organism>